<dbReference type="AlphaFoldDB" id="A0A913ZJ43"/>
<evidence type="ECO:0000313" key="1">
    <source>
        <dbReference type="EnsemblMetazoa" id="XP_038051070.1"/>
    </source>
</evidence>
<dbReference type="PANTHER" id="PTHR37490">
    <property type="entry name" value="EXPRESSED PROTEIN"/>
    <property type="match status" value="1"/>
</dbReference>
<dbReference type="RefSeq" id="XP_038051070.1">
    <property type="nucleotide sequence ID" value="XM_038195142.1"/>
</dbReference>
<evidence type="ECO:0000313" key="2">
    <source>
        <dbReference type="Proteomes" id="UP000887568"/>
    </source>
</evidence>
<reference evidence="1" key="1">
    <citation type="submission" date="2022-11" db="UniProtKB">
        <authorList>
            <consortium name="EnsemblMetazoa"/>
        </authorList>
    </citation>
    <scope>IDENTIFICATION</scope>
</reference>
<proteinExistence type="predicted"/>
<dbReference type="OrthoDB" id="426718at2759"/>
<organism evidence="1 2">
    <name type="scientific">Patiria miniata</name>
    <name type="common">Bat star</name>
    <name type="synonym">Asterina miniata</name>
    <dbReference type="NCBI Taxonomy" id="46514"/>
    <lineage>
        <taxon>Eukaryota</taxon>
        <taxon>Metazoa</taxon>
        <taxon>Echinodermata</taxon>
        <taxon>Eleutherozoa</taxon>
        <taxon>Asterozoa</taxon>
        <taxon>Asteroidea</taxon>
        <taxon>Valvatacea</taxon>
        <taxon>Valvatida</taxon>
        <taxon>Asterinidae</taxon>
        <taxon>Patiria</taxon>
    </lineage>
</organism>
<dbReference type="Pfam" id="PF11913">
    <property type="entry name" value="DUF3431"/>
    <property type="match status" value="1"/>
</dbReference>
<keyword evidence="2" id="KW-1185">Reference proteome</keyword>
<dbReference type="PANTHER" id="PTHR37490:SF1">
    <property type="entry name" value="GLYCOSYLTRANSFERASE 2-LIKE DOMAIN-CONTAINING PROTEIN"/>
    <property type="match status" value="1"/>
</dbReference>
<dbReference type="Proteomes" id="UP000887568">
    <property type="component" value="Unplaced"/>
</dbReference>
<dbReference type="EnsemblMetazoa" id="XM_038195142.1">
    <property type="protein sequence ID" value="XP_038051070.1"/>
    <property type="gene ID" value="LOC119724197"/>
</dbReference>
<sequence>MVGMECRWRQVILLCILVVFLIVTYLAVRHAKKHVYSIPPHTSKSDLEFVVSHYNENLDWLKPLATHSHVYHKGTDTTPPFPVNIWEKFPNVGREGHTFLYHIIHNYDSLADLTVFLQGHGPSGFDERWCFPNPMEFVSNAAEGRYCKVVGALSDWGQVPHEEKYKTALDTGKMRIGRVRTTGEFYTAVFGTPPPTSVPLCFRACFSATKENLRRHPRSFYERAISFLDDHSDPEEGHMMERLWATIINTK</sequence>
<dbReference type="GeneID" id="119724197"/>
<protein>
    <submittedName>
        <fullName evidence="1">Uncharacterized protein</fullName>
    </submittedName>
</protein>
<name>A0A913ZJ43_PATMI</name>
<accession>A0A913ZJ43</accession>
<dbReference type="InterPro" id="IPR021838">
    <property type="entry name" value="DUF3431"/>
</dbReference>